<dbReference type="EMBL" id="JAAZBX010000007">
    <property type="protein sequence ID" value="NLD25459.1"/>
    <property type="molecule type" value="Genomic_DNA"/>
</dbReference>
<reference evidence="2 3" key="1">
    <citation type="journal article" date="2020" name="Biotechnol. Biofuels">
        <title>New insights from the biogas microbiome by comprehensive genome-resolved metagenomics of nearly 1600 species originating from multiple anaerobic digesters.</title>
        <authorList>
            <person name="Campanaro S."/>
            <person name="Treu L."/>
            <person name="Rodriguez-R L.M."/>
            <person name="Kovalovszki A."/>
            <person name="Ziels R.M."/>
            <person name="Maus I."/>
            <person name="Zhu X."/>
            <person name="Kougias P.G."/>
            <person name="Basile A."/>
            <person name="Luo G."/>
            <person name="Schluter A."/>
            <person name="Konstantinidis K.T."/>
            <person name="Angelidaki I."/>
        </authorList>
    </citation>
    <scope>NUCLEOTIDE SEQUENCE [LARGE SCALE GENOMIC DNA]</scope>
    <source>
        <strain evidence="2">AS06rmzACSIP_65</strain>
    </source>
</reference>
<dbReference type="PROSITE" id="PS00409">
    <property type="entry name" value="PROKAR_NTER_METHYL"/>
    <property type="match status" value="1"/>
</dbReference>
<sequence length="230" mass="26192">MKKRKTYEGFSLVEMLITTVILGFLMLTSALVLSTLIRVSTTSTNKARVRTESEYVLEMLRRTLRTTDPSNVRLYQSNARTFNFENGNITEISSFDEVTVPNQTGNEIHFKPNGSTGWICLAFYKGVSTDVDNSGNVNGYILRASKPDLADTPDDHRDCLISENENFVVLNSRFVNIENFTIQLKPTVEKNKVIQLDMLSSAVNWYFGNGELLNRQFQRQAIIKTETIIW</sequence>
<dbReference type="Proteomes" id="UP000545876">
    <property type="component" value="Unassembled WGS sequence"/>
</dbReference>
<evidence type="ECO:0000256" key="1">
    <source>
        <dbReference type="SAM" id="Phobius"/>
    </source>
</evidence>
<feature type="transmembrane region" description="Helical" evidence="1">
    <location>
        <begin position="12"/>
        <end position="37"/>
    </location>
</feature>
<evidence type="ECO:0000313" key="3">
    <source>
        <dbReference type="Proteomes" id="UP000545876"/>
    </source>
</evidence>
<dbReference type="InterPro" id="IPR012902">
    <property type="entry name" value="N_methyl_site"/>
</dbReference>
<proteinExistence type="predicted"/>
<comment type="caution">
    <text evidence="2">The sequence shown here is derived from an EMBL/GenBank/DDBJ whole genome shotgun (WGS) entry which is preliminary data.</text>
</comment>
<organism evidence="2 3">
    <name type="scientific">Candidatus Dojkabacteria bacterium</name>
    <dbReference type="NCBI Taxonomy" id="2099670"/>
    <lineage>
        <taxon>Bacteria</taxon>
        <taxon>Candidatus Dojkabacteria</taxon>
    </lineage>
</organism>
<dbReference type="Pfam" id="PF07963">
    <property type="entry name" value="N_methyl"/>
    <property type="match status" value="1"/>
</dbReference>
<dbReference type="AlphaFoldDB" id="A0A847D0E1"/>
<dbReference type="NCBIfam" id="TIGR02532">
    <property type="entry name" value="IV_pilin_GFxxxE"/>
    <property type="match status" value="1"/>
</dbReference>
<protein>
    <submittedName>
        <fullName evidence="2">Type II secretion system protein</fullName>
    </submittedName>
</protein>
<keyword evidence="1" id="KW-0812">Transmembrane</keyword>
<keyword evidence="1" id="KW-1133">Transmembrane helix</keyword>
<keyword evidence="1" id="KW-0472">Membrane</keyword>
<gene>
    <name evidence="2" type="ORF">GX656_02360</name>
</gene>
<name>A0A847D0E1_9BACT</name>
<accession>A0A847D0E1</accession>
<evidence type="ECO:0000313" key="2">
    <source>
        <dbReference type="EMBL" id="NLD25459.1"/>
    </source>
</evidence>